<reference evidence="1" key="1">
    <citation type="journal article" date="2021" name="Environ. Microbiol.">
        <title>Cryptic niche differentiation of novel sediment ecotypes of Rugeria pomeroyi correlates with nitrate respiration.</title>
        <authorList>
            <person name="Lin X."/>
            <person name="McNichol J."/>
            <person name="Chu X."/>
            <person name="Qian Y."/>
            <person name="Luo H."/>
        </authorList>
    </citation>
    <scope>NUCLEOTIDE SEQUENCE</scope>
    <source>
        <strain evidence="1">SZCCDBB064</strain>
    </source>
</reference>
<dbReference type="CDD" id="cd20293">
    <property type="entry name" value="cupin_HutD_N"/>
    <property type="match status" value="1"/>
</dbReference>
<dbReference type="InterPro" id="IPR014710">
    <property type="entry name" value="RmlC-like_jellyroll"/>
</dbReference>
<dbReference type="AlphaFoldDB" id="A0A9Q3ZLS5"/>
<organism evidence="1 2">
    <name type="scientific">Ruegeria pomeroyi</name>
    <dbReference type="NCBI Taxonomy" id="89184"/>
    <lineage>
        <taxon>Bacteria</taxon>
        <taxon>Pseudomonadati</taxon>
        <taxon>Pseudomonadota</taxon>
        <taxon>Alphaproteobacteria</taxon>
        <taxon>Rhodobacterales</taxon>
        <taxon>Roseobacteraceae</taxon>
        <taxon>Ruegeria</taxon>
    </lineage>
</organism>
<dbReference type="RefSeq" id="WP_234217950.1">
    <property type="nucleotide sequence ID" value="NZ_JAGQAF010000001.1"/>
</dbReference>
<name>A0A9Q3ZLS5_9RHOB</name>
<dbReference type="Pfam" id="PF05962">
    <property type="entry name" value="HutD"/>
    <property type="match status" value="1"/>
</dbReference>
<sequence length="174" mass="18322">MHLLDPRSLPPVPWKNGGGVTREIAGEPGHWRLSLAEVTVEGPFSVFPGQMRILTVVHGSGMELHTDGRVLQAQLGAPLPFSGDLPITGRLPDGPVRNLNLIFDPRRVSGSVSVHTGTRTLAATPEEVALYLLSGTASCQTTAIAAGQVLLSRETPLKLGPDALALGVAISRQT</sequence>
<accession>A0A9Q3ZLS5</accession>
<evidence type="ECO:0000313" key="2">
    <source>
        <dbReference type="Proteomes" id="UP000813672"/>
    </source>
</evidence>
<dbReference type="PANTHER" id="PTHR37943:SF1">
    <property type="entry name" value="PROTEIN VES"/>
    <property type="match status" value="1"/>
</dbReference>
<comment type="caution">
    <text evidence="1">The sequence shown here is derived from an EMBL/GenBank/DDBJ whole genome shotgun (WGS) entry which is preliminary data.</text>
</comment>
<dbReference type="PANTHER" id="PTHR37943">
    <property type="entry name" value="PROTEIN VES"/>
    <property type="match status" value="1"/>
</dbReference>
<gene>
    <name evidence="1" type="ORF">KBY27_00135</name>
</gene>
<proteinExistence type="predicted"/>
<dbReference type="InterPro" id="IPR011051">
    <property type="entry name" value="RmlC_Cupin_sf"/>
</dbReference>
<protein>
    <submittedName>
        <fullName evidence="1">HutD family protein</fullName>
    </submittedName>
</protein>
<dbReference type="InterPro" id="IPR010282">
    <property type="entry name" value="Uncharacterised_HutD/Ves"/>
</dbReference>
<dbReference type="Gene3D" id="2.60.120.10">
    <property type="entry name" value="Jelly Rolls"/>
    <property type="match status" value="1"/>
</dbReference>
<dbReference type="EMBL" id="JAGQAF010000001">
    <property type="protein sequence ID" value="MCE8535859.1"/>
    <property type="molecule type" value="Genomic_DNA"/>
</dbReference>
<dbReference type="SUPFAM" id="SSF51182">
    <property type="entry name" value="RmlC-like cupins"/>
    <property type="match status" value="1"/>
</dbReference>
<evidence type="ECO:0000313" key="1">
    <source>
        <dbReference type="EMBL" id="MCE8535859.1"/>
    </source>
</evidence>
<dbReference type="Proteomes" id="UP000813672">
    <property type="component" value="Unassembled WGS sequence"/>
</dbReference>